<feature type="domain" description="Ketosynthase family 3 (KS3)" evidence="6">
    <location>
        <begin position="33"/>
        <end position="451"/>
    </location>
</feature>
<keyword evidence="3" id="KW-0808">Transferase</keyword>
<dbReference type="InterPro" id="IPR032821">
    <property type="entry name" value="PKS_assoc"/>
</dbReference>
<dbReference type="PANTHER" id="PTHR43775:SF51">
    <property type="entry name" value="INACTIVE PHENOLPHTHIOCEROL SYNTHESIS POLYKETIDE SYNTHASE TYPE I PKS1-RELATED"/>
    <property type="match status" value="1"/>
</dbReference>
<evidence type="ECO:0000259" key="6">
    <source>
        <dbReference type="PROSITE" id="PS52004"/>
    </source>
</evidence>
<dbReference type="GO" id="GO:0004312">
    <property type="term" value="F:fatty acid synthase activity"/>
    <property type="evidence" value="ECO:0007669"/>
    <property type="project" value="TreeGrafter"/>
</dbReference>
<dbReference type="Gene3D" id="3.30.70.3290">
    <property type="match status" value="1"/>
</dbReference>
<evidence type="ECO:0000256" key="1">
    <source>
        <dbReference type="ARBA" id="ARBA00022450"/>
    </source>
</evidence>
<dbReference type="AlphaFoldDB" id="A0A4D4LLF5"/>
<dbReference type="GO" id="GO:0031177">
    <property type="term" value="F:phosphopantetheine binding"/>
    <property type="evidence" value="ECO:0007669"/>
    <property type="project" value="UniProtKB-ARBA"/>
</dbReference>
<dbReference type="InterPro" id="IPR041618">
    <property type="entry name" value="PKS_DE"/>
</dbReference>
<reference evidence="7 8" key="1">
    <citation type="journal article" date="2020" name="Int. J. Syst. Evol. Microbiol.">
        <title>Reclassification of Streptomyces castelarensis and Streptomyces sporoclivatus as later heterotypic synonyms of Streptomyces antimycoticus.</title>
        <authorList>
            <person name="Komaki H."/>
            <person name="Tamura T."/>
        </authorList>
    </citation>
    <scope>NUCLEOTIDE SEQUENCE [LARGE SCALE GENOMIC DNA]</scope>
    <source>
        <strain evidence="7 8">NBRC 13459</strain>
    </source>
</reference>
<comment type="caution">
    <text evidence="7">The sequence shown here is derived from an EMBL/GenBank/DDBJ whole genome shotgun (WGS) entry which is preliminary data.</text>
</comment>
<dbReference type="InterPro" id="IPR020841">
    <property type="entry name" value="PKS_Beta-ketoAc_synthase_dom"/>
</dbReference>
<dbReference type="SMART" id="SM00827">
    <property type="entry name" value="PKS_AT"/>
    <property type="match status" value="1"/>
</dbReference>
<keyword evidence="5" id="KW-0012">Acyltransferase</keyword>
<gene>
    <name evidence="7" type="ORF">SVIO_107030</name>
</gene>
<organism evidence="7 8">
    <name type="scientific">Streptomyces violaceusniger</name>
    <dbReference type="NCBI Taxonomy" id="68280"/>
    <lineage>
        <taxon>Bacteria</taxon>
        <taxon>Bacillati</taxon>
        <taxon>Actinomycetota</taxon>
        <taxon>Actinomycetes</taxon>
        <taxon>Kitasatosporales</taxon>
        <taxon>Streptomycetaceae</taxon>
        <taxon>Streptomyces</taxon>
        <taxon>Streptomyces violaceusniger group</taxon>
    </lineage>
</organism>
<dbReference type="GO" id="GO:0006633">
    <property type="term" value="P:fatty acid biosynthetic process"/>
    <property type="evidence" value="ECO:0007669"/>
    <property type="project" value="InterPro"/>
</dbReference>
<dbReference type="InterPro" id="IPR016035">
    <property type="entry name" value="Acyl_Trfase/lysoPLipase"/>
</dbReference>
<dbReference type="Pfam" id="PF18369">
    <property type="entry name" value="PKS_DE"/>
    <property type="match status" value="1"/>
</dbReference>
<keyword evidence="2" id="KW-0597">Phosphoprotein</keyword>
<dbReference type="SMART" id="SM00825">
    <property type="entry name" value="PKS_KS"/>
    <property type="match status" value="1"/>
</dbReference>
<dbReference type="InterPro" id="IPR001227">
    <property type="entry name" value="Ac_transferase_dom_sf"/>
</dbReference>
<dbReference type="InterPro" id="IPR018201">
    <property type="entry name" value="Ketoacyl_synth_AS"/>
</dbReference>
<keyword evidence="8" id="KW-1185">Reference proteome</keyword>
<evidence type="ECO:0000256" key="4">
    <source>
        <dbReference type="ARBA" id="ARBA00023268"/>
    </source>
</evidence>
<dbReference type="FunFam" id="3.40.47.10:FF:000019">
    <property type="entry name" value="Polyketide synthase type I"/>
    <property type="match status" value="1"/>
</dbReference>
<dbReference type="Gene3D" id="3.40.366.10">
    <property type="entry name" value="Malonyl-Coenzyme A Acyl Carrier Protein, domain 2"/>
    <property type="match status" value="1"/>
</dbReference>
<dbReference type="SUPFAM" id="SSF53901">
    <property type="entry name" value="Thiolase-like"/>
    <property type="match status" value="1"/>
</dbReference>
<accession>A0A4D4LLF5</accession>
<dbReference type="CDD" id="cd00833">
    <property type="entry name" value="PKS"/>
    <property type="match status" value="1"/>
</dbReference>
<proteinExistence type="predicted"/>
<dbReference type="OrthoDB" id="9778690at2"/>
<dbReference type="PROSITE" id="PS52004">
    <property type="entry name" value="KS3_2"/>
    <property type="match status" value="1"/>
</dbReference>
<dbReference type="PROSITE" id="PS00606">
    <property type="entry name" value="KS3_1"/>
    <property type="match status" value="1"/>
</dbReference>
<dbReference type="Proteomes" id="UP000301309">
    <property type="component" value="Unassembled WGS sequence"/>
</dbReference>
<dbReference type="Pfam" id="PF00698">
    <property type="entry name" value="Acyl_transf_1"/>
    <property type="match status" value="1"/>
</dbReference>
<dbReference type="GO" id="GO:0004315">
    <property type="term" value="F:3-oxoacyl-[acyl-carrier-protein] synthase activity"/>
    <property type="evidence" value="ECO:0007669"/>
    <property type="project" value="InterPro"/>
</dbReference>
<evidence type="ECO:0000256" key="2">
    <source>
        <dbReference type="ARBA" id="ARBA00022553"/>
    </source>
</evidence>
<dbReference type="Gene3D" id="3.40.47.10">
    <property type="match status" value="1"/>
</dbReference>
<dbReference type="InterPro" id="IPR014031">
    <property type="entry name" value="Ketoacyl_synth_C"/>
</dbReference>
<protein>
    <recommendedName>
        <fullName evidence="6">Ketosynthase family 3 (KS3) domain-containing protein</fullName>
    </recommendedName>
</protein>
<dbReference type="GO" id="GO:0033068">
    <property type="term" value="P:macrolide biosynthetic process"/>
    <property type="evidence" value="ECO:0007669"/>
    <property type="project" value="UniProtKB-ARBA"/>
</dbReference>
<dbReference type="EMBL" id="BJHW01000002">
    <property type="protein sequence ID" value="GDY60080.1"/>
    <property type="molecule type" value="Genomic_DNA"/>
</dbReference>
<dbReference type="InterPro" id="IPR016039">
    <property type="entry name" value="Thiolase-like"/>
</dbReference>
<dbReference type="InterPro" id="IPR016036">
    <property type="entry name" value="Malonyl_transacylase_ACP-bd"/>
</dbReference>
<evidence type="ECO:0000256" key="3">
    <source>
        <dbReference type="ARBA" id="ARBA00022679"/>
    </source>
</evidence>
<dbReference type="Gene3D" id="6.10.140.1830">
    <property type="match status" value="1"/>
</dbReference>
<dbReference type="Pfam" id="PF00109">
    <property type="entry name" value="ketoacyl-synt"/>
    <property type="match status" value="1"/>
</dbReference>
<evidence type="ECO:0000313" key="8">
    <source>
        <dbReference type="Proteomes" id="UP000301309"/>
    </source>
</evidence>
<dbReference type="SUPFAM" id="SSF52151">
    <property type="entry name" value="FabD/lysophospholipase-like"/>
    <property type="match status" value="1"/>
</dbReference>
<sequence length="961" mass="101366">MSNEERLRTYLRQATTSLLETQDRLHELQARVSEPIAVVSMACRFPAGADSPEKLWDLVAAGRDAMEPWPTDRGWDAEPDQAGYARVGGFVAEATRFDAGFFGISPREAVAMEPQQRLILETAWEALERAGIAPDSLRGSSTGVYVGAGGSEYGALLASGADEVDGHVLTGNAVSVASGRVSYTLGLEGPAVTVDTACSSSLVAVHLAAQALRSGECSMALAGGVTVLSTPGIYAEFSRRGGLAADGRCKPFADAADGTGWGEGAGVLVLERLSDARRHGHQVLAVLRGSAVNQDGASNGLTAPNGPSQQRVIRTALANAQLSSAEVDVVEAHGTGTRLGDPIEAQALLATYGQDRPSDRPLRLGSVKSNIGHTQAASGVAGIIKMVLAMRHGVLPRTLHLDAPSSHVDWSAGAVELLTESLPWETDGRPRRAGVSSFGISGTNAHVILEEPEKAPAVEPEEKSAPAVVPWLLSAKSAQALREQAARLSRWADDQPEIDPAAVGRALATGRSVFEHRAVVLGRDRQALAHSVRALAEDRPSAGVVTGQVGAARLAVVFSGQGSQRLGMGSQLSAAFPVFADAFDEVCAELDRHLPRPIKDVIHGEPDLLDETVFTQAGLFAVQVALYRLMTSWGVSPEWVAGHSIGELSAAYVAGVWDLADAASVVAARGRLMQELPAGGAMAALSASEAEALELIGKHTGVGLAAVNGPASTVISGAANTVEQLAQRWRDQGGKARRLRVSHAFHSPLMEPMLDPFRRMLDQVSWNEPQIPAVSGIPGMDVSDPAYWVRHVRDTVRYHDTVLKLRDQGAGLFLEVGPHGTLSAMATADDGVWLPALRAERDEPEAVTAAVAGLHAHGATVDWTALLGTRSPSPVSLPTYAFQRERYWPESTRHAAADVVDGVEAEFWQAVERSDSAALATTLRVDEHEVSPVLPALAAWRRGSWTGRPSTPGGIGWSGSP</sequence>
<keyword evidence="4" id="KW-0511">Multifunctional enzyme</keyword>
<keyword evidence="1" id="KW-0596">Phosphopantetheine</keyword>
<dbReference type="Pfam" id="PF16197">
    <property type="entry name" value="KAsynt_C_assoc"/>
    <property type="match status" value="1"/>
</dbReference>
<dbReference type="Pfam" id="PF02801">
    <property type="entry name" value="Ketoacyl-synt_C"/>
    <property type="match status" value="1"/>
</dbReference>
<dbReference type="InterPro" id="IPR050091">
    <property type="entry name" value="PKS_NRPS_Biosynth_Enz"/>
</dbReference>
<dbReference type="InterPro" id="IPR014030">
    <property type="entry name" value="Ketoacyl_synth_N"/>
</dbReference>
<dbReference type="PANTHER" id="PTHR43775">
    <property type="entry name" value="FATTY ACID SYNTHASE"/>
    <property type="match status" value="1"/>
</dbReference>
<dbReference type="SUPFAM" id="SSF55048">
    <property type="entry name" value="Probable ACP-binding domain of malonyl-CoA ACP transacylase"/>
    <property type="match status" value="1"/>
</dbReference>
<evidence type="ECO:0000313" key="7">
    <source>
        <dbReference type="EMBL" id="GDY60080.1"/>
    </source>
</evidence>
<dbReference type="InterPro" id="IPR014043">
    <property type="entry name" value="Acyl_transferase_dom"/>
</dbReference>
<name>A0A4D4LLF5_STRVO</name>
<evidence type="ECO:0000256" key="5">
    <source>
        <dbReference type="ARBA" id="ARBA00023315"/>
    </source>
</evidence>